<evidence type="ECO:0000256" key="4">
    <source>
        <dbReference type="ARBA" id="ARBA00022461"/>
    </source>
</evidence>
<reference evidence="13 14" key="1">
    <citation type="submission" date="2021-06" db="EMBL/GenBank/DDBJ databases">
        <title>Caerostris extrusa draft genome.</title>
        <authorList>
            <person name="Kono N."/>
            <person name="Arakawa K."/>
        </authorList>
    </citation>
    <scope>NUCLEOTIDE SEQUENCE [LARGE SCALE GENOMIC DNA]</scope>
</reference>
<evidence type="ECO:0000256" key="3">
    <source>
        <dbReference type="ARBA" id="ARBA00022448"/>
    </source>
</evidence>
<evidence type="ECO:0000256" key="10">
    <source>
        <dbReference type="ARBA" id="ARBA00023201"/>
    </source>
</evidence>
<sequence length="154" mass="17525">MVITLNIEQEKSLEFPAKTTTYRLPAPFRDKCVDYKEREGFSISNKNECVRACIQVQNYEKCNCTDQTLAVLSDLTPCNMSNDAEMCCLNDVIDNLANSEPICDCPQPCRSVNYNEKLSMAIWPSKALKGPHMRKAMFEKYELLSFWVANSDCG</sequence>
<dbReference type="Gene3D" id="1.10.287.820">
    <property type="entry name" value="Acid-sensing ion channel domain"/>
    <property type="match status" value="1"/>
</dbReference>
<evidence type="ECO:0000256" key="2">
    <source>
        <dbReference type="ARBA" id="ARBA00007193"/>
    </source>
</evidence>
<evidence type="ECO:0000256" key="8">
    <source>
        <dbReference type="ARBA" id="ARBA00023065"/>
    </source>
</evidence>
<gene>
    <name evidence="13" type="primary">mec-4_1</name>
    <name evidence="13" type="ORF">CEXT_593981</name>
</gene>
<keyword evidence="14" id="KW-1185">Reference proteome</keyword>
<evidence type="ECO:0000256" key="6">
    <source>
        <dbReference type="ARBA" id="ARBA00022989"/>
    </source>
</evidence>
<proteinExistence type="inferred from homology"/>
<keyword evidence="6" id="KW-1133">Transmembrane helix</keyword>
<dbReference type="InterPro" id="IPR001873">
    <property type="entry name" value="ENaC"/>
</dbReference>
<evidence type="ECO:0000313" key="13">
    <source>
        <dbReference type="EMBL" id="GIY07768.1"/>
    </source>
</evidence>
<evidence type="ECO:0000256" key="11">
    <source>
        <dbReference type="ARBA" id="ARBA00023303"/>
    </source>
</evidence>
<evidence type="ECO:0000256" key="7">
    <source>
        <dbReference type="ARBA" id="ARBA00023053"/>
    </source>
</evidence>
<evidence type="ECO:0000256" key="9">
    <source>
        <dbReference type="ARBA" id="ARBA00023136"/>
    </source>
</evidence>
<keyword evidence="11 12" id="KW-0407">Ion channel</keyword>
<dbReference type="GO" id="GO:0015280">
    <property type="term" value="F:ligand-gated sodium channel activity"/>
    <property type="evidence" value="ECO:0007669"/>
    <property type="project" value="TreeGrafter"/>
</dbReference>
<comment type="caution">
    <text evidence="13">The sequence shown here is derived from an EMBL/GenBank/DDBJ whole genome shotgun (WGS) entry which is preliminary data.</text>
</comment>
<comment type="similarity">
    <text evidence="2 12">Belongs to the amiloride-sensitive sodium channel (TC 1.A.6) family.</text>
</comment>
<keyword evidence="9" id="KW-0472">Membrane</keyword>
<keyword evidence="10 12" id="KW-0739">Sodium transport</keyword>
<dbReference type="GO" id="GO:0005886">
    <property type="term" value="C:plasma membrane"/>
    <property type="evidence" value="ECO:0007669"/>
    <property type="project" value="TreeGrafter"/>
</dbReference>
<organism evidence="13 14">
    <name type="scientific">Caerostris extrusa</name>
    <name type="common">Bark spider</name>
    <name type="synonym">Caerostris bankana</name>
    <dbReference type="NCBI Taxonomy" id="172846"/>
    <lineage>
        <taxon>Eukaryota</taxon>
        <taxon>Metazoa</taxon>
        <taxon>Ecdysozoa</taxon>
        <taxon>Arthropoda</taxon>
        <taxon>Chelicerata</taxon>
        <taxon>Arachnida</taxon>
        <taxon>Araneae</taxon>
        <taxon>Araneomorphae</taxon>
        <taxon>Entelegynae</taxon>
        <taxon>Araneoidea</taxon>
        <taxon>Araneidae</taxon>
        <taxon>Caerostris</taxon>
    </lineage>
</organism>
<keyword evidence="4 12" id="KW-0894">Sodium channel</keyword>
<protein>
    <submittedName>
        <fullName evidence="13">Degenerin mec-4</fullName>
    </submittedName>
</protein>
<keyword evidence="7" id="KW-0915">Sodium</keyword>
<name>A0AAV4QDG9_CAEEX</name>
<evidence type="ECO:0000256" key="1">
    <source>
        <dbReference type="ARBA" id="ARBA00004141"/>
    </source>
</evidence>
<dbReference type="PANTHER" id="PTHR11690:SF248">
    <property type="entry name" value="PICKPOCKET 17, ISOFORM A"/>
    <property type="match status" value="1"/>
</dbReference>
<evidence type="ECO:0000256" key="5">
    <source>
        <dbReference type="ARBA" id="ARBA00022692"/>
    </source>
</evidence>
<keyword evidence="5 12" id="KW-0812">Transmembrane</keyword>
<dbReference type="AlphaFoldDB" id="A0AAV4QDG9"/>
<evidence type="ECO:0000313" key="14">
    <source>
        <dbReference type="Proteomes" id="UP001054945"/>
    </source>
</evidence>
<comment type="subcellular location">
    <subcellularLocation>
        <location evidence="1">Membrane</location>
        <topology evidence="1">Multi-pass membrane protein</topology>
    </subcellularLocation>
</comment>
<evidence type="ECO:0000256" key="12">
    <source>
        <dbReference type="RuleBase" id="RU000679"/>
    </source>
</evidence>
<accession>A0AAV4QDG9</accession>
<dbReference type="Pfam" id="PF00858">
    <property type="entry name" value="ASC"/>
    <property type="match status" value="1"/>
</dbReference>
<dbReference type="PANTHER" id="PTHR11690">
    <property type="entry name" value="AMILORIDE-SENSITIVE SODIUM CHANNEL-RELATED"/>
    <property type="match status" value="1"/>
</dbReference>
<dbReference type="Proteomes" id="UP001054945">
    <property type="component" value="Unassembled WGS sequence"/>
</dbReference>
<keyword evidence="8 12" id="KW-0406">Ion transport</keyword>
<dbReference type="EMBL" id="BPLR01006151">
    <property type="protein sequence ID" value="GIY07768.1"/>
    <property type="molecule type" value="Genomic_DNA"/>
</dbReference>
<keyword evidence="3 12" id="KW-0813">Transport</keyword>